<protein>
    <submittedName>
        <fullName evidence="1">Uncharacterized protein</fullName>
    </submittedName>
</protein>
<name>A0A8S5MPS6_9VIRU</name>
<dbReference type="EMBL" id="BK014958">
    <property type="protein sequence ID" value="DAD84337.1"/>
    <property type="molecule type" value="Genomic_DNA"/>
</dbReference>
<sequence length="65" mass="7614">MRKPRLNENTTAKLEIYGQAECGKNYYELKDYIDAEGNCYTVLERTNLKTGDTEQFDWGKCKREA</sequence>
<proteinExistence type="predicted"/>
<evidence type="ECO:0000313" key="1">
    <source>
        <dbReference type="EMBL" id="DAD84337.1"/>
    </source>
</evidence>
<accession>A0A8S5MPS6</accession>
<reference evidence="1" key="1">
    <citation type="journal article" date="2021" name="Proc. Natl. Acad. Sci. U.S.A.">
        <title>A Catalog of Tens of Thousands of Viruses from Human Metagenomes Reveals Hidden Associations with Chronic Diseases.</title>
        <authorList>
            <person name="Tisza M.J."/>
            <person name="Buck C.B."/>
        </authorList>
    </citation>
    <scope>NUCLEOTIDE SEQUENCE</scope>
    <source>
        <strain evidence="1">Ctjwa4</strain>
    </source>
</reference>
<organism evidence="1">
    <name type="scientific">Microviridae sp. ctjwa4</name>
    <dbReference type="NCBI Taxonomy" id="2826743"/>
    <lineage>
        <taxon>Viruses</taxon>
        <taxon>Monodnaviria</taxon>
        <taxon>Sangervirae</taxon>
        <taxon>Phixviricota</taxon>
        <taxon>Malgrandaviricetes</taxon>
        <taxon>Petitvirales</taxon>
        <taxon>Microviridae</taxon>
    </lineage>
</organism>